<feature type="region of interest" description="Disordered" evidence="1">
    <location>
        <begin position="272"/>
        <end position="352"/>
    </location>
</feature>
<dbReference type="InterPro" id="IPR036047">
    <property type="entry name" value="F-box-like_dom_sf"/>
</dbReference>
<evidence type="ECO:0000256" key="1">
    <source>
        <dbReference type="SAM" id="MobiDB-lite"/>
    </source>
</evidence>
<name>A0A5E4Q5C3_9NEOP</name>
<dbReference type="SUPFAM" id="SSF52047">
    <property type="entry name" value="RNI-like"/>
    <property type="match status" value="1"/>
</dbReference>
<feature type="compositionally biased region" description="Low complexity" evidence="1">
    <location>
        <begin position="914"/>
        <end position="960"/>
    </location>
</feature>
<feature type="compositionally biased region" description="Basic residues" evidence="1">
    <location>
        <begin position="192"/>
        <end position="207"/>
    </location>
</feature>
<dbReference type="EMBL" id="FZQP02001337">
    <property type="protein sequence ID" value="VVC92489.1"/>
    <property type="molecule type" value="Genomic_DNA"/>
</dbReference>
<feature type="compositionally biased region" description="Polar residues" evidence="1">
    <location>
        <begin position="688"/>
        <end position="701"/>
    </location>
</feature>
<feature type="compositionally biased region" description="Polar residues" evidence="1">
    <location>
        <begin position="775"/>
        <end position="797"/>
    </location>
</feature>
<feature type="compositionally biased region" description="Basic and acidic residues" evidence="1">
    <location>
        <begin position="333"/>
        <end position="351"/>
    </location>
</feature>
<feature type="compositionally biased region" description="Acidic residues" evidence="1">
    <location>
        <begin position="147"/>
        <end position="162"/>
    </location>
</feature>
<evidence type="ECO:0008006" key="4">
    <source>
        <dbReference type="Google" id="ProtNLM"/>
    </source>
</evidence>
<organism evidence="2 3">
    <name type="scientific">Leptidea sinapis</name>
    <dbReference type="NCBI Taxonomy" id="189913"/>
    <lineage>
        <taxon>Eukaryota</taxon>
        <taxon>Metazoa</taxon>
        <taxon>Ecdysozoa</taxon>
        <taxon>Arthropoda</taxon>
        <taxon>Hexapoda</taxon>
        <taxon>Insecta</taxon>
        <taxon>Pterygota</taxon>
        <taxon>Neoptera</taxon>
        <taxon>Endopterygota</taxon>
        <taxon>Lepidoptera</taxon>
        <taxon>Glossata</taxon>
        <taxon>Ditrysia</taxon>
        <taxon>Papilionoidea</taxon>
        <taxon>Pieridae</taxon>
        <taxon>Dismorphiinae</taxon>
        <taxon>Leptidea</taxon>
    </lineage>
</organism>
<dbReference type="Gene3D" id="3.80.10.10">
    <property type="entry name" value="Ribonuclease Inhibitor"/>
    <property type="match status" value="2"/>
</dbReference>
<feature type="compositionally biased region" description="Basic residues" evidence="1">
    <location>
        <begin position="316"/>
        <end position="327"/>
    </location>
</feature>
<sequence>MSNCSSPLNGSYDAAEPSMRLSVRKDLFPDDCLQNSATDSDEDVEDDQVEGASFVKLETDFEQSIDEIAHQKLQTMNGTIKSPPSHRKRHKSSRHDSSQSTLNGYLPTERKRKKKSHKSHSRPHKNNSIVSKVKGGKNLNLVSSSECQEDEEELDESESSEDEVLKSSVKLRVLPRQSGKPYSHELSQLSSKKSKSRNSAKEHRRHVVIPCSGKPRSMLNLCSSRSKKKSKKSECTATYQSQIVDTSTKLKIKIRKTGTRCETLAVVAPTPSVVDLPPKKSKKKRAASPVPSESSGEEYDPSRGETSAVMSVAAPKPRHSRQAKNRKPNSNTKCKEKAQKTERSRGSEREVVGPQSPWALSKVCKLWHSVSCKPELWKHVDLAQHTLEKFKTDYKLVWLLENRLSRCQSLNLAHWDVNNINWVLTCLMDYCQDIEELNSHCPNIEVLDISGAQATSHPANVPLEALQKGCPKMRVFRAANAQLVLAPATTSQQELSIAGAAAAERTVVGEYRFGEEALGRLVRGAVSLRLLDLRGLHRLTDSGLVRVPAWDLQHLFLGGCNITRNSNACLELICEKWSHSLIELDLSWASHSNVLDPAVSALADATESKLRILNLFGSSVSLEPVKKVLLKCHQLESINLSLCRALPRGMKRLYTGKELENLKVSLDPNRAKSDDDSDDDSDKKTKKGNSGTVKSENVKQSPQDKPESSTSNLDIKSPDKSSPSVFQEPRSVSEVSVDKHSSLETQIKSPVTKVAESKDSNDIITSANEAKRASRSTSPKLASPLAQSKPDSSSTPRSEPAKADLGSPHFSPVQKPDSQVPNSPDVQSEQVKSNSSWNLFKRTPTYKSEASPINRLESHSKIKHAKVIEQCSPTTSLENKPSPETLGLKPDIKNPNSWNYGNYSPMPRQDNQFSSQRSPYSAQPSPAQPSPYSQTQPSPYSTQPSPYSSQPSPYSAQPSPDTSQIIKPDLPKSGAWNTGNYSPLPKHHAPFSPHPSTHTSPDPGLAVKGDNLRSSSTKTPGQYSPMSRHHQSPYSPRPSVDNSYSNKKSPGVGKRSPLVRPDCHLPSPDGGHGTRHSAGRTQDMYNRSISKAPEVIQNVPPPDLPTSWGLDRYNQLNTPTTGIESLVWGSEHFGADPMTPHIDNIPSMLNTAPPTRSQPWNDVSHFDTGGRRPNDVSDPWTLGQFRIEPPHQMHNTFVEQNISFESLSSHVSHQQLILDTSPLTQYRCIYCSNHSVCINKNIKTFVTSLFYDDVPLIAFTNCMLND</sequence>
<dbReference type="AlphaFoldDB" id="A0A5E4Q5C3"/>
<accession>A0A5E4Q5C3</accession>
<dbReference type="Proteomes" id="UP000324832">
    <property type="component" value="Unassembled WGS sequence"/>
</dbReference>
<feature type="compositionally biased region" description="Acidic residues" evidence="1">
    <location>
        <begin position="39"/>
        <end position="49"/>
    </location>
</feature>
<dbReference type="SUPFAM" id="SSF81383">
    <property type="entry name" value="F-box domain"/>
    <property type="match status" value="1"/>
</dbReference>
<proteinExistence type="predicted"/>
<evidence type="ECO:0000313" key="2">
    <source>
        <dbReference type="EMBL" id="VVC92489.1"/>
    </source>
</evidence>
<feature type="compositionally biased region" description="Low complexity" evidence="1">
    <location>
        <begin position="990"/>
        <end position="1001"/>
    </location>
</feature>
<protein>
    <recommendedName>
        <fullName evidence="4">F-box domain-containing protein</fullName>
    </recommendedName>
</protein>
<feature type="compositionally biased region" description="Basic residues" evidence="1">
    <location>
        <begin position="110"/>
        <end position="125"/>
    </location>
</feature>
<feature type="compositionally biased region" description="Polar residues" evidence="1">
    <location>
        <begin position="1012"/>
        <end position="1025"/>
    </location>
</feature>
<keyword evidence="3" id="KW-1185">Reference proteome</keyword>
<feature type="compositionally biased region" description="Polar residues" evidence="1">
    <location>
        <begin position="708"/>
        <end position="725"/>
    </location>
</feature>
<dbReference type="InterPro" id="IPR032675">
    <property type="entry name" value="LRR_dom_sf"/>
</dbReference>
<reference evidence="2 3" key="1">
    <citation type="submission" date="2017-07" db="EMBL/GenBank/DDBJ databases">
        <authorList>
            <person name="Talla V."/>
            <person name="Backstrom N."/>
        </authorList>
    </citation>
    <scope>NUCLEOTIDE SEQUENCE [LARGE SCALE GENOMIC DNA]</scope>
</reference>
<feature type="compositionally biased region" description="Basic residues" evidence="1">
    <location>
        <begin position="84"/>
        <end position="93"/>
    </location>
</feature>
<feature type="region of interest" description="Disordered" evidence="1">
    <location>
        <begin position="65"/>
        <end position="216"/>
    </location>
</feature>
<evidence type="ECO:0000313" key="3">
    <source>
        <dbReference type="Proteomes" id="UP000324832"/>
    </source>
</evidence>
<feature type="region of interest" description="Disordered" evidence="1">
    <location>
        <begin position="31"/>
        <end position="53"/>
    </location>
</feature>
<feature type="compositionally biased region" description="Polar residues" evidence="1">
    <location>
        <begin position="816"/>
        <end position="838"/>
    </location>
</feature>
<gene>
    <name evidence="2" type="ORF">LSINAPIS_LOCUS4932</name>
</gene>
<feature type="region of interest" description="Disordered" evidence="1">
    <location>
        <begin position="665"/>
        <end position="1079"/>
    </location>
</feature>